<dbReference type="EMBL" id="SOZI01000075">
    <property type="protein sequence ID" value="TNY20123.1"/>
    <property type="molecule type" value="Genomic_DNA"/>
</dbReference>
<reference evidence="2 3" key="1">
    <citation type="submission" date="2019-03" db="EMBL/GenBank/DDBJ databases">
        <title>Rhodosporidium diobovatum UCD-FST 08-225 genome sequencing, assembly, and annotation.</title>
        <authorList>
            <person name="Fakankun I.U."/>
            <person name="Fristensky B."/>
            <person name="Levin D.B."/>
        </authorList>
    </citation>
    <scope>NUCLEOTIDE SEQUENCE [LARGE SCALE GENOMIC DNA]</scope>
    <source>
        <strain evidence="2 3">UCD-FST 08-225</strain>
    </source>
</reference>
<organism evidence="2 3">
    <name type="scientific">Rhodotorula diobovata</name>
    <dbReference type="NCBI Taxonomy" id="5288"/>
    <lineage>
        <taxon>Eukaryota</taxon>
        <taxon>Fungi</taxon>
        <taxon>Dikarya</taxon>
        <taxon>Basidiomycota</taxon>
        <taxon>Pucciniomycotina</taxon>
        <taxon>Microbotryomycetes</taxon>
        <taxon>Sporidiobolales</taxon>
        <taxon>Sporidiobolaceae</taxon>
        <taxon>Rhodotorula</taxon>
    </lineage>
</organism>
<evidence type="ECO:0000313" key="2">
    <source>
        <dbReference type="EMBL" id="TNY20123.1"/>
    </source>
</evidence>
<evidence type="ECO:0000256" key="1">
    <source>
        <dbReference type="SAM" id="MobiDB-lite"/>
    </source>
</evidence>
<comment type="caution">
    <text evidence="2">The sequence shown here is derived from an EMBL/GenBank/DDBJ whole genome shotgun (WGS) entry which is preliminary data.</text>
</comment>
<name>A0A5C5FTM1_9BASI</name>
<sequence>MGVIDAGKDTKEAARPGQLTKGHNSILGSYVSTRAALADIKPRTNQAYPVLIIRDTVNVYFRAQERINRRLPRRATKPERDAQRARLEKQMLQRHTDAYKATFDCITAGAAKPQGYRLVDVPDGQFRPDAKLFEALNRHARRKLRGKFQRKEAKASTQRGGRAWKRGIMSALEDFAATQENHVVIAQDNEADLAIGVTLAESGQRREEAALEGKRLEIPADDEELSQRERFVRTLAAVPAVNIIVMTGDSDDYMINTARERGWTLSPMWYGKAETFILDPVAGTRPAATGPGPPGILRAFVVAAKGMDALPGFGPSRSARARRALVRGQDYSGVGILGIGNRVLNEGILESSLNIAWTVVNALEVLRRLTVDIGRLFGVDNTSQAWRRSRGLSRGKGSVGDVVTSTVVTRLCVGYEALHGRLGPRFDPGNLRNQHVKLVCDLYVNPVHKDLPKRAAAPEEKQVWRTRLAKPQPAVNTTGGIPAVTAGKLVYVDPRGGNPLRPARNRIHDVGRRRTCTDPQTGQTFKTHGELLRKGPSKVVVRPIAQGAEVSSIFDRIRAHGPEPAPPPPRARDVDEPATVAAAAVDEAELAAAKQDVDDERIEEEEEEALMADETALGKEVAPAESKAKKAAPRNVKGRDRHLAKHYTAVVTAPVRLHSAERTLVETHLVVTARAAAAGGPRPDAGAQPAAHAAQAPRAADEVAVNDSAPRRKRGRRSGAAKRLARGIKEGTMRPKRSPPPRASAAAARAASPAAAPPTVAARADSPPPGPPSSPTVVQHRPVAHLLRVFYFVFQASLDVIMASWPRWIALQIGRGESGFQHCLNKVKGQHGISRILARMWLAASDPQAPTALTTGAKGRRILGAGIEPDVDRAVYDECQSQTYDRPPALPAALITLAFDEYGTAVGEATTRWLEEDLGRLGEWFGQDVAHRAEAVLRLGFNAHQVSGNVELATNTLDAVPEHAKATLNVALGRFVKAVVLEAPFSSERAARGSAVAHGQQVPPPREPWTAPDDERTRDELTEILEDAGVVDCDQLNVVAGLSVVVDALLAWRDRCIQLAIPSAKLDGMMLKDIISSHKKAISTLYPLVYAIRQRLGTGDLVPVRPEPPHLCPSHSTPH</sequence>
<evidence type="ECO:0000313" key="3">
    <source>
        <dbReference type="Proteomes" id="UP000311382"/>
    </source>
</evidence>
<dbReference type="PANTHER" id="PTHR48125:SF10">
    <property type="entry name" value="OS12G0136300 PROTEIN"/>
    <property type="match status" value="1"/>
</dbReference>
<feature type="region of interest" description="Disordered" evidence="1">
    <location>
        <begin position="618"/>
        <end position="640"/>
    </location>
</feature>
<feature type="compositionally biased region" description="Basic and acidic residues" evidence="1">
    <location>
        <begin position="1"/>
        <end position="14"/>
    </location>
</feature>
<feature type="compositionally biased region" description="Low complexity" evidence="1">
    <location>
        <begin position="677"/>
        <end position="698"/>
    </location>
</feature>
<gene>
    <name evidence="2" type="ORF">DMC30DRAFT_269335</name>
</gene>
<dbReference type="Proteomes" id="UP000311382">
    <property type="component" value="Unassembled WGS sequence"/>
</dbReference>
<feature type="region of interest" description="Disordered" evidence="1">
    <location>
        <begin position="1"/>
        <end position="24"/>
    </location>
</feature>
<protein>
    <submittedName>
        <fullName evidence="2">Uncharacterized protein</fullName>
    </submittedName>
</protein>
<feature type="region of interest" description="Disordered" evidence="1">
    <location>
        <begin position="677"/>
        <end position="777"/>
    </location>
</feature>
<feature type="compositionally biased region" description="Low complexity" evidence="1">
    <location>
        <begin position="743"/>
        <end position="764"/>
    </location>
</feature>
<dbReference type="PANTHER" id="PTHR48125">
    <property type="entry name" value="LP07818P1"/>
    <property type="match status" value="1"/>
</dbReference>
<feature type="region of interest" description="Disordered" evidence="1">
    <location>
        <begin position="992"/>
        <end position="1014"/>
    </location>
</feature>
<keyword evidence="3" id="KW-1185">Reference proteome</keyword>
<dbReference type="AlphaFoldDB" id="A0A5C5FTM1"/>
<proteinExistence type="predicted"/>
<accession>A0A5C5FTM1</accession>
<feature type="compositionally biased region" description="Basic residues" evidence="1">
    <location>
        <begin position="711"/>
        <end position="726"/>
    </location>
</feature>